<feature type="transmembrane region" description="Helical" evidence="4">
    <location>
        <begin position="180"/>
        <end position="199"/>
    </location>
</feature>
<gene>
    <name evidence="6" type="ordered locus">Kkor_2026</name>
</gene>
<dbReference type="InterPro" id="IPR000160">
    <property type="entry name" value="GGDEF_dom"/>
</dbReference>
<evidence type="ECO:0000259" key="5">
    <source>
        <dbReference type="PROSITE" id="PS50887"/>
    </source>
</evidence>
<evidence type="ECO:0000256" key="4">
    <source>
        <dbReference type="SAM" id="Phobius"/>
    </source>
</evidence>
<dbReference type="GO" id="GO:0005886">
    <property type="term" value="C:plasma membrane"/>
    <property type="evidence" value="ECO:0007669"/>
    <property type="project" value="TreeGrafter"/>
</dbReference>
<dbReference type="EC" id="2.7.7.65" evidence="2"/>
<evidence type="ECO:0000256" key="1">
    <source>
        <dbReference type="ARBA" id="ARBA00001946"/>
    </source>
</evidence>
<dbReference type="RefSeq" id="WP_015781041.1">
    <property type="nucleotide sequence ID" value="NC_013166.1"/>
</dbReference>
<dbReference type="GO" id="GO:1902201">
    <property type="term" value="P:negative regulation of bacterial-type flagellum-dependent cell motility"/>
    <property type="evidence" value="ECO:0007669"/>
    <property type="project" value="TreeGrafter"/>
</dbReference>
<feature type="transmembrane region" description="Helical" evidence="4">
    <location>
        <begin position="21"/>
        <end position="39"/>
    </location>
</feature>
<dbReference type="HOGENOM" id="CLU_000445_11_1_6"/>
<keyword evidence="7" id="KW-1185">Reference proteome</keyword>
<accession>C7R6Y0</accession>
<feature type="transmembrane region" description="Helical" evidence="4">
    <location>
        <begin position="51"/>
        <end position="70"/>
    </location>
</feature>
<keyword evidence="4" id="KW-1133">Transmembrane helix</keyword>
<evidence type="ECO:0000256" key="2">
    <source>
        <dbReference type="ARBA" id="ARBA00012528"/>
    </source>
</evidence>
<dbReference type="Pfam" id="PF00990">
    <property type="entry name" value="GGDEF"/>
    <property type="match status" value="1"/>
</dbReference>
<dbReference type="InterPro" id="IPR050469">
    <property type="entry name" value="Diguanylate_Cyclase"/>
</dbReference>
<evidence type="ECO:0000313" key="6">
    <source>
        <dbReference type="EMBL" id="ACV27436.1"/>
    </source>
</evidence>
<dbReference type="InParanoid" id="C7R6Y0"/>
<dbReference type="InterPro" id="IPR043128">
    <property type="entry name" value="Rev_trsase/Diguanyl_cyclase"/>
</dbReference>
<dbReference type="SUPFAM" id="SSF55073">
    <property type="entry name" value="Nucleotide cyclase"/>
    <property type="match status" value="1"/>
</dbReference>
<dbReference type="FunCoup" id="C7R6Y0">
    <property type="interactions" value="68"/>
</dbReference>
<dbReference type="KEGG" id="kko:Kkor_2026"/>
<comment type="catalytic activity">
    <reaction evidence="3">
        <text>2 GTP = 3',3'-c-di-GMP + 2 diphosphate</text>
        <dbReference type="Rhea" id="RHEA:24898"/>
        <dbReference type="ChEBI" id="CHEBI:33019"/>
        <dbReference type="ChEBI" id="CHEBI:37565"/>
        <dbReference type="ChEBI" id="CHEBI:58805"/>
        <dbReference type="EC" id="2.7.7.65"/>
    </reaction>
</comment>
<evidence type="ECO:0000313" key="7">
    <source>
        <dbReference type="Proteomes" id="UP000001231"/>
    </source>
</evidence>
<dbReference type="Gene3D" id="3.30.70.270">
    <property type="match status" value="1"/>
</dbReference>
<dbReference type="NCBIfam" id="TIGR00254">
    <property type="entry name" value="GGDEF"/>
    <property type="match status" value="1"/>
</dbReference>
<dbReference type="CDD" id="cd01949">
    <property type="entry name" value="GGDEF"/>
    <property type="match status" value="1"/>
</dbReference>
<reference evidence="6 7" key="1">
    <citation type="journal article" date="2009" name="Stand. Genomic Sci.">
        <title>Complete genome sequence of Kangiella koreensis type strain (SW-125).</title>
        <authorList>
            <person name="Han C."/>
            <person name="Sikorski J."/>
            <person name="Lapidus A."/>
            <person name="Nolan M."/>
            <person name="Glavina Del Rio T."/>
            <person name="Tice H."/>
            <person name="Cheng J.F."/>
            <person name="Lucas S."/>
            <person name="Chen F."/>
            <person name="Copeland A."/>
            <person name="Ivanova N."/>
            <person name="Mavromatis K."/>
            <person name="Ovchinnikova G."/>
            <person name="Pati A."/>
            <person name="Bruce D."/>
            <person name="Goodwin L."/>
            <person name="Pitluck S."/>
            <person name="Chen A."/>
            <person name="Palaniappan K."/>
            <person name="Land M."/>
            <person name="Hauser L."/>
            <person name="Chang Y.J."/>
            <person name="Jeffries C.D."/>
            <person name="Chain P."/>
            <person name="Saunders E."/>
            <person name="Brettin T."/>
            <person name="Goker M."/>
            <person name="Tindall B.J."/>
            <person name="Bristow J."/>
            <person name="Eisen J.A."/>
            <person name="Markowitz V."/>
            <person name="Hugenholtz P."/>
            <person name="Kyrpides N.C."/>
            <person name="Klenk H.P."/>
            <person name="Detter J.C."/>
        </authorList>
    </citation>
    <scope>NUCLEOTIDE SEQUENCE [LARGE SCALE GENOMIC DNA]</scope>
    <source>
        <strain evidence="7">DSM 16069 / KCTC 12182 / SW-125</strain>
    </source>
</reference>
<dbReference type="FunFam" id="3.30.70.270:FF:000001">
    <property type="entry name" value="Diguanylate cyclase domain protein"/>
    <property type="match status" value="1"/>
</dbReference>
<dbReference type="PROSITE" id="PS50887">
    <property type="entry name" value="GGDEF"/>
    <property type="match status" value="1"/>
</dbReference>
<dbReference type="AlphaFoldDB" id="C7R6Y0"/>
<feature type="transmembrane region" description="Helical" evidence="4">
    <location>
        <begin position="82"/>
        <end position="99"/>
    </location>
</feature>
<feature type="domain" description="GGDEF" evidence="5">
    <location>
        <begin position="330"/>
        <end position="463"/>
    </location>
</feature>
<dbReference type="Proteomes" id="UP000001231">
    <property type="component" value="Chromosome"/>
</dbReference>
<dbReference type="GO" id="GO:0043709">
    <property type="term" value="P:cell adhesion involved in single-species biofilm formation"/>
    <property type="evidence" value="ECO:0007669"/>
    <property type="project" value="TreeGrafter"/>
</dbReference>
<dbReference type="PANTHER" id="PTHR45138:SF9">
    <property type="entry name" value="DIGUANYLATE CYCLASE DGCM-RELATED"/>
    <property type="match status" value="1"/>
</dbReference>
<organism evidence="6 7">
    <name type="scientific">Kangiella koreensis (strain DSM 16069 / JCM 12317 / KCTC 12182 / SW-125)</name>
    <dbReference type="NCBI Taxonomy" id="523791"/>
    <lineage>
        <taxon>Bacteria</taxon>
        <taxon>Pseudomonadati</taxon>
        <taxon>Pseudomonadota</taxon>
        <taxon>Gammaproteobacteria</taxon>
        <taxon>Kangiellales</taxon>
        <taxon>Kangiellaceae</taxon>
        <taxon>Kangiella</taxon>
    </lineage>
</organism>
<comment type="cofactor">
    <cofactor evidence="1">
        <name>Mg(2+)</name>
        <dbReference type="ChEBI" id="CHEBI:18420"/>
    </cofactor>
</comment>
<dbReference type="STRING" id="523791.Kkor_2026"/>
<proteinExistence type="predicted"/>
<dbReference type="PANTHER" id="PTHR45138">
    <property type="entry name" value="REGULATORY COMPONENTS OF SENSORY TRANSDUCTION SYSTEM"/>
    <property type="match status" value="1"/>
</dbReference>
<dbReference type="SMART" id="SM00267">
    <property type="entry name" value="GGDEF"/>
    <property type="match status" value="1"/>
</dbReference>
<feature type="transmembrane region" description="Helical" evidence="4">
    <location>
        <begin position="236"/>
        <end position="257"/>
    </location>
</feature>
<dbReference type="EMBL" id="CP001707">
    <property type="protein sequence ID" value="ACV27436.1"/>
    <property type="molecule type" value="Genomic_DNA"/>
</dbReference>
<feature type="transmembrane region" description="Helical" evidence="4">
    <location>
        <begin position="211"/>
        <end position="230"/>
    </location>
</feature>
<name>C7R6Y0_KANKD</name>
<dbReference type="eggNOG" id="COG3706">
    <property type="taxonomic scope" value="Bacteria"/>
</dbReference>
<keyword evidence="4" id="KW-0472">Membrane</keyword>
<feature type="transmembrane region" description="Helical" evidence="4">
    <location>
        <begin position="111"/>
        <end position="137"/>
    </location>
</feature>
<protein>
    <recommendedName>
        <fullName evidence="2">diguanylate cyclase</fullName>
        <ecNumber evidence="2">2.7.7.65</ecNumber>
    </recommendedName>
</protein>
<keyword evidence="4" id="KW-0812">Transmembrane</keyword>
<dbReference type="OrthoDB" id="9813903at2"/>
<sequence>MEREQIKNEAVRLFAVWYSRLIIVFLAFLPLSLILYIDYETSSKDAFVAHNFHVVAIAFATLFSAFLSYITWRCYVATGEVLLRWLVYGFLGFTIIYAPHGFLTHHGAENLWVFVLFGPASRLVLAFCFLIAMLKYGEMTEPGAIRNKGFIIAIIIFLIIALLVYQAAHLTQFDLNWWRLLTEYLSISLFLGAVLWMLVQNIRGYMPLQYGIAMIWFALSCLSFSIGTVWDHQWWLAHIIFASGFLLLSFGVVQAFLTTGSFKTIYSQTELFQQIIREKKKSERALIELKAVNQKLEELAATDSLTRVANRREFMKRSEEEMSRSSRNSTDLCLMVIDFDHFKEINDQYGHQAGDKVLKDFVKLAKEVMRPSDLLGRIGGEEFALLLPETNIRSAVKVAERLRQHIEEESIVIGSKRIKLTISIGVAEYQPKVDTVKKWLHRADEFLYQAKDKGRNRVVVEAFDADGRE</sequence>
<feature type="transmembrane region" description="Helical" evidence="4">
    <location>
        <begin position="149"/>
        <end position="168"/>
    </location>
</feature>
<dbReference type="InterPro" id="IPR029787">
    <property type="entry name" value="Nucleotide_cyclase"/>
</dbReference>
<dbReference type="GO" id="GO:0052621">
    <property type="term" value="F:diguanylate cyclase activity"/>
    <property type="evidence" value="ECO:0007669"/>
    <property type="project" value="UniProtKB-EC"/>
</dbReference>
<evidence type="ECO:0000256" key="3">
    <source>
        <dbReference type="ARBA" id="ARBA00034247"/>
    </source>
</evidence>